<keyword evidence="3" id="KW-0804">Transcription</keyword>
<dbReference type="GO" id="GO:0003677">
    <property type="term" value="F:DNA binding"/>
    <property type="evidence" value="ECO:0007669"/>
    <property type="project" value="UniProtKB-KW"/>
</dbReference>
<evidence type="ECO:0000256" key="2">
    <source>
        <dbReference type="ARBA" id="ARBA00023125"/>
    </source>
</evidence>
<evidence type="ECO:0000313" key="7">
    <source>
        <dbReference type="EMBL" id="SFD81952.1"/>
    </source>
</evidence>
<dbReference type="Gene3D" id="3.40.50.2300">
    <property type="match status" value="1"/>
</dbReference>
<dbReference type="SUPFAM" id="SSF52172">
    <property type="entry name" value="CheY-like"/>
    <property type="match status" value="1"/>
</dbReference>
<evidence type="ECO:0000256" key="4">
    <source>
        <dbReference type="PROSITE-ProRule" id="PRU00169"/>
    </source>
</evidence>
<feature type="modified residue" description="4-aspartylphosphate" evidence="4">
    <location>
        <position position="55"/>
    </location>
</feature>
<dbReference type="GO" id="GO:0006355">
    <property type="term" value="P:regulation of DNA-templated transcription"/>
    <property type="evidence" value="ECO:0007669"/>
    <property type="project" value="InterPro"/>
</dbReference>
<dbReference type="EMBL" id="FOMZ01000003">
    <property type="protein sequence ID" value="SFD81952.1"/>
    <property type="molecule type" value="Genomic_DNA"/>
</dbReference>
<dbReference type="PANTHER" id="PTHR44688:SF16">
    <property type="entry name" value="DNA-BINDING TRANSCRIPTIONAL ACTIVATOR DEVR_DOSR"/>
    <property type="match status" value="1"/>
</dbReference>
<dbReference type="InterPro" id="IPR016032">
    <property type="entry name" value="Sig_transdc_resp-reg_C-effctor"/>
</dbReference>
<dbReference type="Proteomes" id="UP000198716">
    <property type="component" value="Unassembled WGS sequence"/>
</dbReference>
<keyword evidence="8" id="KW-1185">Reference proteome</keyword>
<evidence type="ECO:0000259" key="6">
    <source>
        <dbReference type="PROSITE" id="PS50110"/>
    </source>
</evidence>
<dbReference type="PROSITE" id="PS50110">
    <property type="entry name" value="RESPONSE_REGULATORY"/>
    <property type="match status" value="1"/>
</dbReference>
<dbReference type="SUPFAM" id="SSF46894">
    <property type="entry name" value="C-terminal effector domain of the bipartite response regulators"/>
    <property type="match status" value="1"/>
</dbReference>
<dbReference type="CDD" id="cd06170">
    <property type="entry name" value="LuxR_C_like"/>
    <property type="match status" value="1"/>
</dbReference>
<dbReference type="Pfam" id="PF00196">
    <property type="entry name" value="GerE"/>
    <property type="match status" value="1"/>
</dbReference>
<gene>
    <name evidence="7" type="ORF">SAMN04487819_103351</name>
</gene>
<dbReference type="RefSeq" id="WP_092924953.1">
    <property type="nucleotide sequence ID" value="NZ_FOMZ01000003.1"/>
</dbReference>
<dbReference type="InterPro" id="IPR011006">
    <property type="entry name" value="CheY-like_superfamily"/>
</dbReference>
<evidence type="ECO:0000313" key="8">
    <source>
        <dbReference type="Proteomes" id="UP000198716"/>
    </source>
</evidence>
<protein>
    <submittedName>
        <fullName evidence="7">Two component transcriptional regulator, LuxR family</fullName>
    </submittedName>
</protein>
<keyword evidence="4" id="KW-0597">Phosphoprotein</keyword>
<proteinExistence type="predicted"/>
<dbReference type="SMART" id="SM00421">
    <property type="entry name" value="HTH_LUXR"/>
    <property type="match status" value="1"/>
</dbReference>
<evidence type="ECO:0000259" key="5">
    <source>
        <dbReference type="PROSITE" id="PS50043"/>
    </source>
</evidence>
<sequence length="228" mass="25106">MLRLLLVDEQRMFVETLSQYLSTESDLWVSDSAYPSETDLLDRARIAWPDVAVVDIAILRNRVHEVLRRLEEACPDARVVMLSSTLDSDSAVRAARAGAAAWLPKERGITELVEVIRLVGRGHAWYPPEVLAEVLCALRQEAGSPGTGDDPLAVLSVRERQVLAVMAEGKRGRQIAAELFISVQTVRKHTRGILTKLNVHTQLEAAMLASSGRETPALPATTVRALPR</sequence>
<dbReference type="InterPro" id="IPR000792">
    <property type="entry name" value="Tscrpt_reg_LuxR_C"/>
</dbReference>
<accession>A0A1I1VFW3</accession>
<dbReference type="InterPro" id="IPR001789">
    <property type="entry name" value="Sig_transdc_resp-reg_receiver"/>
</dbReference>
<dbReference type="Pfam" id="PF00072">
    <property type="entry name" value="Response_reg"/>
    <property type="match status" value="1"/>
</dbReference>
<reference evidence="8" key="1">
    <citation type="submission" date="2016-10" db="EMBL/GenBank/DDBJ databases">
        <authorList>
            <person name="Varghese N."/>
            <person name="Submissions S."/>
        </authorList>
    </citation>
    <scope>NUCLEOTIDE SEQUENCE [LARGE SCALE GENOMIC DNA]</scope>
    <source>
        <strain evidence="8">DSM 45004</strain>
    </source>
</reference>
<feature type="domain" description="Response regulatory" evidence="6">
    <location>
        <begin position="3"/>
        <end position="120"/>
    </location>
</feature>
<keyword evidence="1" id="KW-0805">Transcription regulation</keyword>
<dbReference type="PROSITE" id="PS50043">
    <property type="entry name" value="HTH_LUXR_2"/>
    <property type="match status" value="1"/>
</dbReference>
<dbReference type="GO" id="GO:0000160">
    <property type="term" value="P:phosphorelay signal transduction system"/>
    <property type="evidence" value="ECO:0007669"/>
    <property type="project" value="InterPro"/>
</dbReference>
<dbReference type="PRINTS" id="PR00038">
    <property type="entry name" value="HTHLUXR"/>
</dbReference>
<dbReference type="SMART" id="SM00448">
    <property type="entry name" value="REC"/>
    <property type="match status" value="1"/>
</dbReference>
<keyword evidence="2" id="KW-0238">DNA-binding</keyword>
<evidence type="ECO:0000256" key="3">
    <source>
        <dbReference type="ARBA" id="ARBA00023163"/>
    </source>
</evidence>
<dbReference type="AlphaFoldDB" id="A0A1I1VFW3"/>
<dbReference type="PANTHER" id="PTHR44688">
    <property type="entry name" value="DNA-BINDING TRANSCRIPTIONAL ACTIVATOR DEVR_DOSR"/>
    <property type="match status" value="1"/>
</dbReference>
<evidence type="ECO:0000256" key="1">
    <source>
        <dbReference type="ARBA" id="ARBA00023015"/>
    </source>
</evidence>
<name>A0A1I1VFW3_9ACTN</name>
<feature type="domain" description="HTH luxR-type" evidence="5">
    <location>
        <begin position="148"/>
        <end position="213"/>
    </location>
</feature>
<organism evidence="7 8">
    <name type="scientific">Actinopolyspora alba</name>
    <dbReference type="NCBI Taxonomy" id="673379"/>
    <lineage>
        <taxon>Bacteria</taxon>
        <taxon>Bacillati</taxon>
        <taxon>Actinomycetota</taxon>
        <taxon>Actinomycetes</taxon>
        <taxon>Actinopolysporales</taxon>
        <taxon>Actinopolysporaceae</taxon>
        <taxon>Actinopolyspora</taxon>
        <taxon>Actinopolyspora alba group</taxon>
    </lineage>
</organism>